<dbReference type="Pfam" id="PF12937">
    <property type="entry name" value="F-box-like"/>
    <property type="match status" value="1"/>
</dbReference>
<evidence type="ECO:0000313" key="4">
    <source>
        <dbReference type="Proteomes" id="UP001151760"/>
    </source>
</evidence>
<evidence type="ECO:0000256" key="1">
    <source>
        <dbReference type="SAM" id="MobiDB-lite"/>
    </source>
</evidence>
<dbReference type="CDD" id="cd22164">
    <property type="entry name" value="F-box_AtSKIP19-like"/>
    <property type="match status" value="1"/>
</dbReference>
<evidence type="ECO:0000259" key="2">
    <source>
        <dbReference type="PROSITE" id="PS50181"/>
    </source>
</evidence>
<gene>
    <name evidence="3" type="ORF">Tco_1080481</name>
</gene>
<dbReference type="Proteomes" id="UP001151760">
    <property type="component" value="Unassembled WGS sequence"/>
</dbReference>
<feature type="region of interest" description="Disordered" evidence="1">
    <location>
        <begin position="1"/>
        <end position="23"/>
    </location>
</feature>
<dbReference type="PANTHER" id="PTHR38926:SF80">
    <property type="entry name" value="F-BOX DOMAIN, LEUCINE-RICH REPEAT DOMAIN SUPERFAMILY"/>
    <property type="match status" value="1"/>
</dbReference>
<reference evidence="3" key="1">
    <citation type="journal article" date="2022" name="Int. J. Mol. Sci.">
        <title>Draft Genome of Tanacetum Coccineum: Genomic Comparison of Closely Related Tanacetum-Family Plants.</title>
        <authorList>
            <person name="Yamashiro T."/>
            <person name="Shiraishi A."/>
            <person name="Nakayama K."/>
            <person name="Satake H."/>
        </authorList>
    </citation>
    <scope>NUCLEOTIDE SEQUENCE</scope>
</reference>
<dbReference type="PROSITE" id="PS50181">
    <property type="entry name" value="FBOX"/>
    <property type="match status" value="1"/>
</dbReference>
<dbReference type="InterPro" id="IPR036047">
    <property type="entry name" value="F-box-like_dom_sf"/>
</dbReference>
<dbReference type="InterPro" id="IPR001810">
    <property type="entry name" value="F-box_dom"/>
</dbReference>
<organism evidence="3 4">
    <name type="scientific">Tanacetum coccineum</name>
    <dbReference type="NCBI Taxonomy" id="301880"/>
    <lineage>
        <taxon>Eukaryota</taxon>
        <taxon>Viridiplantae</taxon>
        <taxon>Streptophyta</taxon>
        <taxon>Embryophyta</taxon>
        <taxon>Tracheophyta</taxon>
        <taxon>Spermatophyta</taxon>
        <taxon>Magnoliopsida</taxon>
        <taxon>eudicotyledons</taxon>
        <taxon>Gunneridae</taxon>
        <taxon>Pentapetalae</taxon>
        <taxon>asterids</taxon>
        <taxon>campanulids</taxon>
        <taxon>Asterales</taxon>
        <taxon>Asteraceae</taxon>
        <taxon>Asteroideae</taxon>
        <taxon>Anthemideae</taxon>
        <taxon>Anthemidinae</taxon>
        <taxon>Tanacetum</taxon>
    </lineage>
</organism>
<comment type="caution">
    <text evidence="3">The sequence shown here is derived from an EMBL/GenBank/DDBJ whole genome shotgun (WGS) entry which is preliminary data.</text>
</comment>
<dbReference type="InterPro" id="IPR032675">
    <property type="entry name" value="LRR_dom_sf"/>
</dbReference>
<dbReference type="PANTHER" id="PTHR38926">
    <property type="entry name" value="F-BOX DOMAIN CONTAINING PROTEIN, EXPRESSED"/>
    <property type="match status" value="1"/>
</dbReference>
<dbReference type="Gene3D" id="1.20.1280.50">
    <property type="match status" value="1"/>
</dbReference>
<dbReference type="Gene3D" id="3.80.10.10">
    <property type="entry name" value="Ribonuclease Inhibitor"/>
    <property type="match status" value="1"/>
</dbReference>
<evidence type="ECO:0000313" key="3">
    <source>
        <dbReference type="EMBL" id="GJT91636.1"/>
    </source>
</evidence>
<dbReference type="SUPFAM" id="SSF52047">
    <property type="entry name" value="RNI-like"/>
    <property type="match status" value="1"/>
</dbReference>
<keyword evidence="4" id="KW-1185">Reference proteome</keyword>
<dbReference type="SUPFAM" id="SSF81383">
    <property type="entry name" value="F-box domain"/>
    <property type="match status" value="1"/>
</dbReference>
<sequence length="422" mass="48749">MPSTSKSNRRRKAKKSKFVGKPKQRWQVKQPTRNWLELPSDIMANILYRVGVYEILENAQKVCTTWRKICKDPAMWRVISMDNHGDPCTRPPLRDMCKHAVDRSQGQLLDLTIIDFVDYELLEYVAERSCQLKRLEIIYCFGEICGSWGDVLKKFPLLEELSLYTTEISEEDIEAAGRYCPLLKTLRVNQNAFRFNIEDDEFVTWQNAMAIAIGKTLPALRHLELIGNTMSNVGLKAILDGCCHLETLDLRRCLYIDLKGDMGKESVKQIKNLKFPDDSLEDCPHIHENDDEPCDVSSDSGSYLDDSDDYHGYFDYDDYEDYDDYTALAVSAERKNNLLFGFGYDTQTSYFSSPFIVFKLLYTLKVLVWDLQYVHGIQVHLVFRYSTLASWSETTYEPFAKPGCENFIAVLTFIILAEVDVF</sequence>
<name>A0ABQ5HUW2_9ASTR</name>
<dbReference type="EMBL" id="BQNB010020036">
    <property type="protein sequence ID" value="GJT91636.1"/>
    <property type="molecule type" value="Genomic_DNA"/>
</dbReference>
<feature type="domain" description="F-box" evidence="2">
    <location>
        <begin position="32"/>
        <end position="79"/>
    </location>
</feature>
<accession>A0ABQ5HUW2</accession>
<proteinExistence type="predicted"/>
<protein>
    <submittedName>
        <fullName evidence="3">F-box/LRR-repeat protein 23</fullName>
    </submittedName>
</protein>
<reference evidence="3" key="2">
    <citation type="submission" date="2022-01" db="EMBL/GenBank/DDBJ databases">
        <authorList>
            <person name="Yamashiro T."/>
            <person name="Shiraishi A."/>
            <person name="Satake H."/>
            <person name="Nakayama K."/>
        </authorList>
    </citation>
    <scope>NUCLEOTIDE SEQUENCE</scope>
</reference>
<feature type="compositionally biased region" description="Basic residues" evidence="1">
    <location>
        <begin position="7"/>
        <end position="23"/>
    </location>
</feature>